<keyword evidence="1" id="KW-0472">Membrane</keyword>
<keyword evidence="1" id="KW-0812">Transmembrane</keyword>
<evidence type="ECO:0000313" key="2">
    <source>
        <dbReference type="EMBL" id="KKN93651.1"/>
    </source>
</evidence>
<reference evidence="2" key="1">
    <citation type="journal article" date="2015" name="Nature">
        <title>Complex archaea that bridge the gap between prokaryotes and eukaryotes.</title>
        <authorList>
            <person name="Spang A."/>
            <person name="Saw J.H."/>
            <person name="Jorgensen S.L."/>
            <person name="Zaremba-Niedzwiedzka K."/>
            <person name="Martijn J."/>
            <person name="Lind A.E."/>
            <person name="van Eijk R."/>
            <person name="Schleper C."/>
            <person name="Guy L."/>
            <person name="Ettema T.J."/>
        </authorList>
    </citation>
    <scope>NUCLEOTIDE SEQUENCE</scope>
</reference>
<name>A0A0F9X480_9ZZZZ</name>
<keyword evidence="1" id="KW-1133">Transmembrane helix</keyword>
<proteinExistence type="predicted"/>
<accession>A0A0F9X480</accession>
<feature type="transmembrane region" description="Helical" evidence="1">
    <location>
        <begin position="247"/>
        <end position="265"/>
    </location>
</feature>
<protein>
    <submittedName>
        <fullName evidence="2">Uncharacterized protein</fullName>
    </submittedName>
</protein>
<sequence length="273" mass="31315">MNYKLLIILCILIIPTSSKGNVELFSEQYVVEVGNDWVTLNVPGDVYGWLNLTAAISNTTDQNDPTHRNIYERVRLMFGSAECGLGRYGPYINHGDEWPQDHVIASCTMKIDHTDSSGSIIYEKYPSYYTHYFPLEIPFDTNITLSMELNGTHGFFYINNFYMNTTVIYPEEYVPPQERHTRIDIDRAHYNVSNIWVVDYTYAPYQIKTIVETTIATETYTVNSTISETTTEISTVFVLDNKNSPNALPIPTYLVILALPIMIFIRKKLTKTV</sequence>
<organism evidence="2">
    <name type="scientific">marine sediment metagenome</name>
    <dbReference type="NCBI Taxonomy" id="412755"/>
    <lineage>
        <taxon>unclassified sequences</taxon>
        <taxon>metagenomes</taxon>
        <taxon>ecological metagenomes</taxon>
    </lineage>
</organism>
<gene>
    <name evidence="2" type="ORF">LCGC14_0194830</name>
</gene>
<evidence type="ECO:0000256" key="1">
    <source>
        <dbReference type="SAM" id="Phobius"/>
    </source>
</evidence>
<comment type="caution">
    <text evidence="2">The sequence shown here is derived from an EMBL/GenBank/DDBJ whole genome shotgun (WGS) entry which is preliminary data.</text>
</comment>
<dbReference type="EMBL" id="LAZR01000084">
    <property type="protein sequence ID" value="KKN93651.1"/>
    <property type="molecule type" value="Genomic_DNA"/>
</dbReference>
<dbReference type="AlphaFoldDB" id="A0A0F9X480"/>